<keyword evidence="1 8" id="KW-0645">Protease</keyword>
<dbReference type="CDD" id="cd07343">
    <property type="entry name" value="M48A_Zmpste24p_like"/>
    <property type="match status" value="1"/>
</dbReference>
<dbReference type="Proteomes" id="UP000679179">
    <property type="component" value="Unassembled WGS sequence"/>
</dbReference>
<comment type="cofactor">
    <cofactor evidence="7 8">
        <name>Zn(2+)</name>
        <dbReference type="ChEBI" id="CHEBI:29105"/>
    </cofactor>
    <text evidence="7 8">Binds 1 zinc ion per subunit.</text>
</comment>
<feature type="transmembrane region" description="Helical" evidence="9">
    <location>
        <begin position="67"/>
        <end position="95"/>
    </location>
</feature>
<evidence type="ECO:0000256" key="3">
    <source>
        <dbReference type="ARBA" id="ARBA00022801"/>
    </source>
</evidence>
<feature type="active site" evidence="6">
    <location>
        <position position="278"/>
    </location>
</feature>
<evidence type="ECO:0000256" key="2">
    <source>
        <dbReference type="ARBA" id="ARBA00022723"/>
    </source>
</evidence>
<keyword evidence="9" id="KW-0812">Transmembrane</keyword>
<feature type="binding site" evidence="7">
    <location>
        <position position="357"/>
    </location>
    <ligand>
        <name>Zn(2+)</name>
        <dbReference type="ChEBI" id="CHEBI:29105"/>
        <note>catalytic</note>
    </ligand>
</feature>
<accession>A0A919VHI8</accession>
<dbReference type="Gene3D" id="3.30.2010.10">
    <property type="entry name" value="Metalloproteases ('zincins'), catalytic domain"/>
    <property type="match status" value="1"/>
</dbReference>
<dbReference type="InterPro" id="IPR001915">
    <property type="entry name" value="Peptidase_M48"/>
</dbReference>
<comment type="caution">
    <text evidence="12">The sequence shown here is derived from an EMBL/GenBank/DDBJ whole genome shotgun (WGS) entry which is preliminary data.</text>
</comment>
<evidence type="ECO:0000256" key="7">
    <source>
        <dbReference type="PIRSR" id="PIRSR627057-2"/>
    </source>
</evidence>
<dbReference type="EMBL" id="BOPZ01000033">
    <property type="protein sequence ID" value="GIM30302.1"/>
    <property type="molecule type" value="Genomic_DNA"/>
</dbReference>
<keyword evidence="13" id="KW-1185">Reference proteome</keyword>
<dbReference type="AlphaFoldDB" id="A0A919VHI8"/>
<sequence>MKKFFINSMILFVFLSLFIYIITLTIQYTETNKLKSNSKIELSIKEQTVTMPKPLPKAEANYSFSKVFFVIRLVLSVTIPLIFIAFGGIAIINSFRGNELIRLLKFIFIYLIFDFLLTLPVTFFSSFYRLKLVGLSNATLSLWSENLFKELIITLIIVTALGWIPYIIFLKYKHWYIIFALLTIPIGILTSIISPLYIDPVFNEIKPLEDKQLEDKIVKMTNKVGIEDVKLYEVDKSKETKALNAYMTGIFNVKRIVIWDNTLKALNEKELLSIVAHEVGHYKLRHIPKAIALSSIFSLLILTLVNYIYKGLYFKYGKGWAVTGYKSLSAIPIILVIFTLLSILLQPLSNTYSRKVEMDADKFAIELSHDNLTNGVLEVRFMESNLSMDDVNWIFKLWVYDHPTPKERIEMSNSYKPWENDTYQFKRYIK</sequence>
<reference evidence="12" key="1">
    <citation type="submission" date="2021-03" db="EMBL/GenBank/DDBJ databases">
        <title>Taxonomic study of Clostridium polyendosporum from meadow-gley soil under rice.</title>
        <authorList>
            <person name="Kobayashi H."/>
            <person name="Tanizawa Y."/>
            <person name="Yagura M."/>
        </authorList>
    </citation>
    <scope>NUCLEOTIDE SEQUENCE</scope>
    <source>
        <strain evidence="12">JCM 30710</strain>
    </source>
</reference>
<keyword evidence="9" id="KW-1133">Transmembrane helix</keyword>
<gene>
    <name evidence="12" type="ORF">CPJCM30710_29680</name>
</gene>
<feature type="active site" description="Proton donor" evidence="6">
    <location>
        <position position="361"/>
    </location>
</feature>
<evidence type="ECO:0000259" key="11">
    <source>
        <dbReference type="Pfam" id="PF16491"/>
    </source>
</evidence>
<evidence type="ECO:0008006" key="14">
    <source>
        <dbReference type="Google" id="ProtNLM"/>
    </source>
</evidence>
<dbReference type="PANTHER" id="PTHR10120">
    <property type="entry name" value="CAAX PRENYL PROTEASE 1"/>
    <property type="match status" value="1"/>
</dbReference>
<dbReference type="InterPro" id="IPR027057">
    <property type="entry name" value="CAXX_Prtase_1"/>
</dbReference>
<keyword evidence="5 8" id="KW-0482">Metalloprotease</keyword>
<evidence type="ECO:0000256" key="8">
    <source>
        <dbReference type="RuleBase" id="RU003983"/>
    </source>
</evidence>
<organism evidence="12 13">
    <name type="scientific">Clostridium polyendosporum</name>
    <dbReference type="NCBI Taxonomy" id="69208"/>
    <lineage>
        <taxon>Bacteria</taxon>
        <taxon>Bacillati</taxon>
        <taxon>Bacillota</taxon>
        <taxon>Clostridia</taxon>
        <taxon>Eubacteriales</taxon>
        <taxon>Clostridiaceae</taxon>
        <taxon>Clostridium</taxon>
    </lineage>
</organism>
<evidence type="ECO:0000256" key="9">
    <source>
        <dbReference type="SAM" id="Phobius"/>
    </source>
</evidence>
<dbReference type="GO" id="GO:0046872">
    <property type="term" value="F:metal ion binding"/>
    <property type="evidence" value="ECO:0007669"/>
    <property type="project" value="UniProtKB-KW"/>
</dbReference>
<dbReference type="Pfam" id="PF01435">
    <property type="entry name" value="Peptidase_M48"/>
    <property type="match status" value="1"/>
</dbReference>
<dbReference type="RefSeq" id="WP_212904978.1">
    <property type="nucleotide sequence ID" value="NZ_BOPZ01000033.1"/>
</dbReference>
<keyword evidence="4 7" id="KW-0862">Zinc</keyword>
<dbReference type="Pfam" id="PF16491">
    <property type="entry name" value="Peptidase_M48_N"/>
    <property type="match status" value="1"/>
</dbReference>
<feature type="transmembrane region" description="Helical" evidence="9">
    <location>
        <begin position="107"/>
        <end position="130"/>
    </location>
</feature>
<keyword evidence="3 8" id="KW-0378">Hydrolase</keyword>
<dbReference type="GO" id="GO:0071586">
    <property type="term" value="P:CAAX-box protein processing"/>
    <property type="evidence" value="ECO:0007669"/>
    <property type="project" value="InterPro"/>
</dbReference>
<evidence type="ECO:0000256" key="1">
    <source>
        <dbReference type="ARBA" id="ARBA00022670"/>
    </source>
</evidence>
<feature type="transmembrane region" description="Helical" evidence="9">
    <location>
        <begin position="175"/>
        <end position="198"/>
    </location>
</feature>
<keyword evidence="9" id="KW-0472">Membrane</keyword>
<feature type="binding site" evidence="7">
    <location>
        <position position="281"/>
    </location>
    <ligand>
        <name>Zn(2+)</name>
        <dbReference type="ChEBI" id="CHEBI:29105"/>
        <note>catalytic</note>
    </ligand>
</feature>
<protein>
    <recommendedName>
        <fullName evidence="14">Zn-dependent protease with chaperone function</fullName>
    </recommendedName>
</protein>
<keyword evidence="2 7" id="KW-0479">Metal-binding</keyword>
<evidence type="ECO:0000259" key="10">
    <source>
        <dbReference type="Pfam" id="PF01435"/>
    </source>
</evidence>
<evidence type="ECO:0000256" key="4">
    <source>
        <dbReference type="ARBA" id="ARBA00022833"/>
    </source>
</evidence>
<feature type="transmembrane region" description="Helical" evidence="9">
    <location>
        <begin position="329"/>
        <end position="348"/>
    </location>
</feature>
<evidence type="ECO:0000256" key="5">
    <source>
        <dbReference type="ARBA" id="ARBA00023049"/>
    </source>
</evidence>
<feature type="domain" description="Peptidase M48" evidence="10">
    <location>
        <begin position="207"/>
        <end position="410"/>
    </location>
</feature>
<feature type="transmembrane region" description="Helical" evidence="9">
    <location>
        <begin position="6"/>
        <end position="26"/>
    </location>
</feature>
<evidence type="ECO:0000256" key="6">
    <source>
        <dbReference type="PIRSR" id="PIRSR627057-1"/>
    </source>
</evidence>
<dbReference type="InterPro" id="IPR032456">
    <property type="entry name" value="Peptidase_M48_N"/>
</dbReference>
<feature type="binding site" evidence="7">
    <location>
        <position position="277"/>
    </location>
    <ligand>
        <name>Zn(2+)</name>
        <dbReference type="ChEBI" id="CHEBI:29105"/>
        <note>catalytic</note>
    </ligand>
</feature>
<name>A0A919VHI8_9CLOT</name>
<feature type="domain" description="CAAX prenyl protease 1 N-terminal" evidence="11">
    <location>
        <begin position="60"/>
        <end position="203"/>
    </location>
</feature>
<feature type="transmembrane region" description="Helical" evidence="9">
    <location>
        <begin position="151"/>
        <end position="169"/>
    </location>
</feature>
<comment type="similarity">
    <text evidence="8">Belongs to the peptidase M48 family.</text>
</comment>
<evidence type="ECO:0000313" key="13">
    <source>
        <dbReference type="Proteomes" id="UP000679179"/>
    </source>
</evidence>
<feature type="transmembrane region" description="Helical" evidence="9">
    <location>
        <begin position="290"/>
        <end position="309"/>
    </location>
</feature>
<dbReference type="GO" id="GO:0004222">
    <property type="term" value="F:metalloendopeptidase activity"/>
    <property type="evidence" value="ECO:0007669"/>
    <property type="project" value="InterPro"/>
</dbReference>
<proteinExistence type="inferred from homology"/>
<evidence type="ECO:0000313" key="12">
    <source>
        <dbReference type="EMBL" id="GIM30302.1"/>
    </source>
</evidence>